<dbReference type="EMBL" id="JAWLKE010000003">
    <property type="protein sequence ID" value="MDV6230886.1"/>
    <property type="molecule type" value="Genomic_DNA"/>
</dbReference>
<feature type="transmembrane region" description="Helical" evidence="1">
    <location>
        <begin position="21"/>
        <end position="41"/>
    </location>
</feature>
<feature type="transmembrane region" description="Helical" evidence="1">
    <location>
        <begin position="117"/>
        <end position="133"/>
    </location>
</feature>
<keyword evidence="1" id="KW-1133">Transmembrane helix</keyword>
<proteinExistence type="predicted"/>
<name>A0ABU4AXB6_9NOCA</name>
<keyword evidence="1" id="KW-0812">Transmembrane</keyword>
<accession>A0ABU4AXB6</accession>
<evidence type="ECO:0000313" key="3">
    <source>
        <dbReference type="Proteomes" id="UP001185899"/>
    </source>
</evidence>
<keyword evidence="3" id="KW-1185">Reference proteome</keyword>
<feature type="transmembrane region" description="Helical" evidence="1">
    <location>
        <begin position="53"/>
        <end position="72"/>
    </location>
</feature>
<protein>
    <submittedName>
        <fullName evidence="2">Uncharacterized protein</fullName>
    </submittedName>
</protein>
<sequence length="375" mass="40513">MTGRSGTTYRSGMIRDAYGSPASEAFMVVAIATILITRAYLELTHYPQVGGKSLHIAHALYGGAAMMLALLIGWMFIGFGVRVFTVLLGGIGFGLFLDEVGKFVTKDNDYFYGPSSEIMYVLVVLLLVFSRIVREFRRPSVDESLANAAAIAADGVAHGLPEHRRDWALRMLARAEAEGADADTVAGIGLLLGRCRSSTSRTHSLWNFVPRLIPAFFTSPRWIPVVGWGLVLLSGAGVVFGIVELVIGDLDIDRRDLTIDIDGMGIASGILFVSACLTFATALPAMLRLRPEGPLWPLRILRVSALIFTLLNALVDFAQEGFAALFNVAIGLFALAVISHRITVRTAEIADVTAESAASQVVRDSDRSRTVEPGR</sequence>
<comment type="caution">
    <text evidence="2">The sequence shown here is derived from an EMBL/GenBank/DDBJ whole genome shotgun (WGS) entry which is preliminary data.</text>
</comment>
<feature type="transmembrane region" description="Helical" evidence="1">
    <location>
        <begin position="295"/>
        <end position="315"/>
    </location>
</feature>
<dbReference type="Proteomes" id="UP001185899">
    <property type="component" value="Unassembled WGS sequence"/>
</dbReference>
<reference evidence="2 3" key="1">
    <citation type="submission" date="2023-10" db="EMBL/GenBank/DDBJ databases">
        <title>Development of a sustainable strategy for remediation of hydrocarbon-contaminated territories based on the waste exchange concept.</title>
        <authorList>
            <person name="Krivoruchko A."/>
        </authorList>
    </citation>
    <scope>NUCLEOTIDE SEQUENCE [LARGE SCALE GENOMIC DNA]</scope>
    <source>
        <strain evidence="2 3">IEGM 1322</strain>
    </source>
</reference>
<feature type="transmembrane region" description="Helical" evidence="1">
    <location>
        <begin position="263"/>
        <end position="283"/>
    </location>
</feature>
<organism evidence="2 3">
    <name type="scientific">Rhodococcus cercidiphylli</name>
    <dbReference type="NCBI Taxonomy" id="489916"/>
    <lineage>
        <taxon>Bacteria</taxon>
        <taxon>Bacillati</taxon>
        <taxon>Actinomycetota</taxon>
        <taxon>Actinomycetes</taxon>
        <taxon>Mycobacteriales</taxon>
        <taxon>Nocardiaceae</taxon>
        <taxon>Rhodococcus</taxon>
    </lineage>
</organism>
<feature type="transmembrane region" description="Helical" evidence="1">
    <location>
        <begin position="321"/>
        <end position="338"/>
    </location>
</feature>
<keyword evidence="1" id="KW-0472">Membrane</keyword>
<feature type="transmembrane region" description="Helical" evidence="1">
    <location>
        <begin position="222"/>
        <end position="243"/>
    </location>
</feature>
<evidence type="ECO:0000313" key="2">
    <source>
        <dbReference type="EMBL" id="MDV6230886.1"/>
    </source>
</evidence>
<gene>
    <name evidence="2" type="ORF">R3P95_10045</name>
</gene>
<evidence type="ECO:0000256" key="1">
    <source>
        <dbReference type="SAM" id="Phobius"/>
    </source>
</evidence>
<dbReference type="RefSeq" id="WP_317548252.1">
    <property type="nucleotide sequence ID" value="NZ_JAWLKE010000003.1"/>
</dbReference>
<feature type="transmembrane region" description="Helical" evidence="1">
    <location>
        <begin position="79"/>
        <end position="97"/>
    </location>
</feature>